<dbReference type="InterPro" id="IPR018149">
    <property type="entry name" value="Lys-tRNA-synth_II_C"/>
</dbReference>
<evidence type="ECO:0000256" key="1">
    <source>
        <dbReference type="ARBA" id="ARBA00022598"/>
    </source>
</evidence>
<dbReference type="PROSITE" id="PS50862">
    <property type="entry name" value="AA_TRNA_LIGASE_II"/>
    <property type="match status" value="1"/>
</dbReference>
<dbReference type="GO" id="GO:0004824">
    <property type="term" value="F:lysine-tRNA ligase activity"/>
    <property type="evidence" value="ECO:0007669"/>
    <property type="project" value="InterPro"/>
</dbReference>
<dbReference type="PRINTS" id="PR00982">
    <property type="entry name" value="TRNASYNTHLYS"/>
</dbReference>
<dbReference type="InterPro" id="IPR045864">
    <property type="entry name" value="aa-tRNA-synth_II/BPL/LPL"/>
</dbReference>
<evidence type="ECO:0000259" key="5">
    <source>
        <dbReference type="PROSITE" id="PS50862"/>
    </source>
</evidence>
<sequence length="233" mass="26943">MDETKNVRDDRLEKLKKIKDLGIDPYPSKLKFDRKLISTALDSFGSEIAVAGRLLSLRGHGNVIFADLVDESGKIQLFFQKKVLNDQFKILKLIDIADFIAVKGKVIKTIVGEISIDISEFQILVKSIKQLPSMWYGLKDVEERYRKRYLDIILNNEVKNRLTTRSKIIDSIRDFLTNRGFIEVETPTLQPVYGGGFARPFSTHHNKLDTDFYLRISDEMYLKRLILLRNGFN</sequence>
<feature type="domain" description="Aminoacyl-transfer RNA synthetases class-II family profile" evidence="5">
    <location>
        <begin position="165"/>
        <end position="233"/>
    </location>
</feature>
<keyword evidence="3" id="KW-0067">ATP-binding</keyword>
<evidence type="ECO:0000256" key="3">
    <source>
        <dbReference type="ARBA" id="ARBA00022840"/>
    </source>
</evidence>
<dbReference type="PANTHER" id="PTHR42918:SF15">
    <property type="entry name" value="LYSINE--TRNA LIGASE, CHLOROPLASTIC_MITOCHONDRIAL"/>
    <property type="match status" value="1"/>
</dbReference>
<evidence type="ECO:0000313" key="7">
    <source>
        <dbReference type="Proteomes" id="UP000033995"/>
    </source>
</evidence>
<dbReference type="SUPFAM" id="SSF55681">
    <property type="entry name" value="Class II aaRS and biotin synthetases"/>
    <property type="match status" value="1"/>
</dbReference>
<dbReference type="InterPro" id="IPR044136">
    <property type="entry name" value="Lys-tRNA-ligase_II_N"/>
</dbReference>
<dbReference type="GO" id="GO:0005829">
    <property type="term" value="C:cytosol"/>
    <property type="evidence" value="ECO:0007669"/>
    <property type="project" value="TreeGrafter"/>
</dbReference>
<dbReference type="CDD" id="cd04322">
    <property type="entry name" value="LysRS_N"/>
    <property type="match status" value="1"/>
</dbReference>
<dbReference type="PATRIC" id="fig|1618561.3.peg.11"/>
<keyword evidence="4" id="KW-0030">Aminoacyl-tRNA synthetase</keyword>
<protein>
    <submittedName>
        <fullName evidence="6">Lysine-tRNA ligase</fullName>
    </submittedName>
</protein>
<evidence type="ECO:0000313" key="6">
    <source>
        <dbReference type="EMBL" id="KKP48216.1"/>
    </source>
</evidence>
<dbReference type="GO" id="GO:0000049">
    <property type="term" value="F:tRNA binding"/>
    <property type="evidence" value="ECO:0007669"/>
    <property type="project" value="TreeGrafter"/>
</dbReference>
<dbReference type="Proteomes" id="UP000033995">
    <property type="component" value="Unassembled WGS sequence"/>
</dbReference>
<dbReference type="Pfam" id="PF00152">
    <property type="entry name" value="tRNA-synt_2"/>
    <property type="match status" value="1"/>
</dbReference>
<comment type="caution">
    <text evidence="6">The sequence shown here is derived from an EMBL/GenBank/DDBJ whole genome shotgun (WGS) entry which is preliminary data.</text>
</comment>
<gene>
    <name evidence="6" type="ORF">UR38_C0001G0012</name>
</gene>
<dbReference type="InterPro" id="IPR006195">
    <property type="entry name" value="aa-tRNA-synth_II"/>
</dbReference>
<dbReference type="InterPro" id="IPR012340">
    <property type="entry name" value="NA-bd_OB-fold"/>
</dbReference>
<name>A0A0G0AAA7_9BACT</name>
<dbReference type="AlphaFoldDB" id="A0A0G0AAA7"/>
<dbReference type="GO" id="GO:0005524">
    <property type="term" value="F:ATP binding"/>
    <property type="evidence" value="ECO:0007669"/>
    <property type="project" value="UniProtKB-KW"/>
</dbReference>
<dbReference type="InterPro" id="IPR004364">
    <property type="entry name" value="Aa-tRNA-synt_II"/>
</dbReference>
<reference evidence="6 7" key="1">
    <citation type="journal article" date="2015" name="Nature">
        <title>rRNA introns, odd ribosomes, and small enigmatic genomes across a large radiation of phyla.</title>
        <authorList>
            <person name="Brown C.T."/>
            <person name="Hug L.A."/>
            <person name="Thomas B.C."/>
            <person name="Sharon I."/>
            <person name="Castelle C.J."/>
            <person name="Singh A."/>
            <person name="Wilkins M.J."/>
            <person name="Williams K.H."/>
            <person name="Banfield J.F."/>
        </authorList>
    </citation>
    <scope>NUCLEOTIDE SEQUENCE [LARGE SCALE GENOMIC DNA]</scope>
</reference>
<evidence type="ECO:0000256" key="4">
    <source>
        <dbReference type="ARBA" id="ARBA00023146"/>
    </source>
</evidence>
<dbReference type="InterPro" id="IPR004365">
    <property type="entry name" value="NA-bd_OB_tRNA"/>
</dbReference>
<organism evidence="6 7">
    <name type="scientific">Candidatus Woesebacteria bacterium GW2011_GWA2_33_28</name>
    <dbReference type="NCBI Taxonomy" id="1618561"/>
    <lineage>
        <taxon>Bacteria</taxon>
        <taxon>Candidatus Woeseibacteriota</taxon>
    </lineage>
</organism>
<dbReference type="GO" id="GO:0006430">
    <property type="term" value="P:lysyl-tRNA aminoacylation"/>
    <property type="evidence" value="ECO:0007669"/>
    <property type="project" value="InterPro"/>
</dbReference>
<dbReference type="SUPFAM" id="SSF50249">
    <property type="entry name" value="Nucleic acid-binding proteins"/>
    <property type="match status" value="1"/>
</dbReference>
<keyword evidence="2" id="KW-0547">Nucleotide-binding</keyword>
<dbReference type="Gene3D" id="2.40.50.140">
    <property type="entry name" value="Nucleic acid-binding proteins"/>
    <property type="match status" value="1"/>
</dbReference>
<dbReference type="EMBL" id="LBOZ01000001">
    <property type="protein sequence ID" value="KKP48216.1"/>
    <property type="molecule type" value="Genomic_DNA"/>
</dbReference>
<dbReference type="Gene3D" id="3.30.930.10">
    <property type="entry name" value="Bira Bifunctional Protein, Domain 2"/>
    <property type="match status" value="1"/>
</dbReference>
<accession>A0A0G0AAA7</accession>
<proteinExistence type="predicted"/>
<dbReference type="PANTHER" id="PTHR42918">
    <property type="entry name" value="LYSYL-TRNA SYNTHETASE"/>
    <property type="match status" value="1"/>
</dbReference>
<keyword evidence="1 6" id="KW-0436">Ligase</keyword>
<evidence type="ECO:0000256" key="2">
    <source>
        <dbReference type="ARBA" id="ARBA00022741"/>
    </source>
</evidence>
<dbReference type="Pfam" id="PF01336">
    <property type="entry name" value="tRNA_anti-codon"/>
    <property type="match status" value="1"/>
</dbReference>